<evidence type="ECO:0000256" key="2">
    <source>
        <dbReference type="PROSITE-ProRule" id="PRU00235"/>
    </source>
</evidence>
<accession>A0AAD9VKT6</accession>
<dbReference type="Pfam" id="PF00415">
    <property type="entry name" value="RCC1"/>
    <property type="match status" value="1"/>
</dbReference>
<dbReference type="SUPFAM" id="SSF50985">
    <property type="entry name" value="RCC1/BLIP-II"/>
    <property type="match status" value="1"/>
</dbReference>
<feature type="region of interest" description="Disordered" evidence="3">
    <location>
        <begin position="1586"/>
        <end position="1605"/>
    </location>
</feature>
<evidence type="ECO:0000256" key="1">
    <source>
        <dbReference type="ARBA" id="ARBA00022737"/>
    </source>
</evidence>
<keyword evidence="1" id="KW-0677">Repeat</keyword>
<evidence type="ECO:0000256" key="3">
    <source>
        <dbReference type="SAM" id="MobiDB-lite"/>
    </source>
</evidence>
<dbReference type="InterPro" id="IPR036322">
    <property type="entry name" value="WD40_repeat_dom_sf"/>
</dbReference>
<evidence type="ECO:0000259" key="4">
    <source>
        <dbReference type="Pfam" id="PF25390"/>
    </source>
</evidence>
<feature type="repeat" description="RCC1" evidence="2">
    <location>
        <begin position="890"/>
        <end position="941"/>
    </location>
</feature>
<protein>
    <recommendedName>
        <fullName evidence="4">RCC1-like domain-containing protein</fullName>
    </recommendedName>
</protein>
<evidence type="ECO:0000313" key="5">
    <source>
        <dbReference type="EMBL" id="KAK2577382.1"/>
    </source>
</evidence>
<gene>
    <name evidence="5" type="ORF">KPH14_003497</name>
</gene>
<sequence length="1882" mass="210475">MTENKAAGGYQTIVNFNEHGLFKLQCLIRASDIQHNAQCEYKKRQFLALSTGNADIILYYKKDVSSIPIIKRIPWFKGTHKQISTLCFDPCGSWLLAITIDNCLYIVPALKLVDENCTINERWRTDDITTVTYISSQSSHSKPTALIWWQNAKTSTSVGIVGTEYGEVILINLENGQQVGTAHVNGHIISLHICQEKSNDSISLLITTKTKQQWRLLLEHRTYSCLRQLENEEMFTQLPTNEMIYENTKSFVSTRSRLQGLKQLSVEKLAILRQKLVETKNQNLGENTQYHDTGTNKSNSLAILNIDSYSEDYVGTMNPEPMSKDTFLTPQYDREGQQIYTCYHFESSHITVHGSDFYAVPLSVHKIPESCENILLTHRLFFITDATQHTLYILSDQLSEISPNRDNKFNPECIIDQFSLESSKEIIQAIYKYTAFTNMSSEKSFHDADSSYVLSSKMKDINIEVPQVETCIIVTNYAVYAVVLRKSLLSVFMELVLKKNELDKASKLAMIFGMNSQQLFEYVGDILLSNKEFSRAVASYKLSKCGLLKRILKFASAGHTSELSSCLTHCLTSPAINELSAATRIHLSNLCILAFIEMTLRAAPNQSKTIYKDFLYFLSTNSFYDELLAVNIAGQTCLWEVLHHLATQRCLYGQMLDVLMKTVHMFDASRSIPYGLLICLSESNLMQAMLLNSDLARKHISFIVSNISELQIFVLQRLITLYDPTNPVLRPRLVKCKARHRTTSYSSQSSQCDSVDLAENNTEGDTLVEEIIETFLLILLTLIHKRILLNQGGTLGYNIQLLGVKKQEHINRISSVDFKRRSLSAGFSHVALIRNSDVYTWGSSIQGCLGTGSSVLRYGSPSTINFFHNMEVEVFSVSCGHCHTLAVTNNGVYAWGSSQFGQLGLGKVLQCSSPELITALAQEVIIDAVAGQYHSIALTADGRVFTWGWGVHGQLGHGNTDKRITPTLVTSLLGIFIKHISAGHAHSLALSDEGVVYAFGCNVFGQLGISSNIKSSVPMKVLLPEKITLVATGYFHNLALSTTNKLYIWGASPQVLKLQAQAQKKTRILEQQEANEKQSNNIEKNVQKGENDIAINGNVKEVVKESSSQSLPIKIVTSNVRKKQLESRSTKNINVGLLEESQAHLKPTVVDTSLVKGRIIQITTGCHHNALLTKDGSLYTWGRNSDGQLGNGTRSEVLIPTPLSYNSASIFPQVPPRRSNRERGETEQDLDINKALTSDDKNGNVTNQKETKPSCIENSDNKEKINPAIKSIGVYCGYDYTVAMQPGGTILAWGNNNRAQLGRISAKDDKLVLLKSSKRVMRFANTSHVVLDIPSQVPNIPAPIISYQSYDIPSLAGLIPPLSVIEKSPGELMLHYVFEHFNGLYDSTKIMEKCIELENYQACSNVAALQHNFSDAFSYQLKALNTMNFQPSAKSSTLGNSDTEIVFNKQTGSDTSSLTEKSKLVTHNLKKNTELFNKQVEKNLIESVEDYAAKNKMKIPASKSLNSLQTLEEGLYTFDCQGGSEELCKEPKSEDISLDITEDALSSDLITTDSEQWADVIFENNLPVEYEKADIVDMSPIVESSQKSVDEVTNDNNKNITNEDKIEPNNTKSCIKEMKHFQKNNLANEAIKVLKFYLHEVENETDTVKCNILQSALEFWIEHNLSIQSLENIFLEHIHAIFYPLGLLLFCQETIEMYSDENKNDERARCKNARDLFSSKFCLQICSMLLQHINEGQPTPEYIKLLSSLMADHYGVPLTGYPGSSRNNTSAEMIEGIIGTVSTENDTARPFVQIKDPDAAYKLLAMNEDSMVFTCGHHFPLSLYKKNIVPAMETELLTPESLLLPCTAQFLGKMLSQTSKPDILCPLCIPHALRALVKKNNE</sequence>
<dbReference type="InterPro" id="IPR058923">
    <property type="entry name" value="RCC1-like_dom"/>
</dbReference>
<dbReference type="InterPro" id="IPR051210">
    <property type="entry name" value="Ub_ligase/GEF_domain"/>
</dbReference>
<dbReference type="Pfam" id="PF25390">
    <property type="entry name" value="WD40_RLD"/>
    <property type="match status" value="1"/>
</dbReference>
<organism evidence="5 6">
    <name type="scientific">Odynerus spinipes</name>
    <dbReference type="NCBI Taxonomy" id="1348599"/>
    <lineage>
        <taxon>Eukaryota</taxon>
        <taxon>Metazoa</taxon>
        <taxon>Ecdysozoa</taxon>
        <taxon>Arthropoda</taxon>
        <taxon>Hexapoda</taxon>
        <taxon>Insecta</taxon>
        <taxon>Pterygota</taxon>
        <taxon>Neoptera</taxon>
        <taxon>Endopterygota</taxon>
        <taxon>Hymenoptera</taxon>
        <taxon>Apocrita</taxon>
        <taxon>Aculeata</taxon>
        <taxon>Vespoidea</taxon>
        <taxon>Vespidae</taxon>
        <taxon>Eumeninae</taxon>
        <taxon>Odynerus</taxon>
    </lineage>
</organism>
<dbReference type="PANTHER" id="PTHR22870:SF408">
    <property type="entry name" value="OS09G0560450 PROTEIN"/>
    <property type="match status" value="1"/>
</dbReference>
<dbReference type="InterPro" id="IPR000408">
    <property type="entry name" value="Reg_chr_condens"/>
</dbReference>
<feature type="domain" description="RCC1-like" evidence="4">
    <location>
        <begin position="811"/>
        <end position="1054"/>
    </location>
</feature>
<evidence type="ECO:0000313" key="6">
    <source>
        <dbReference type="Proteomes" id="UP001258017"/>
    </source>
</evidence>
<feature type="repeat" description="RCC1" evidence="2">
    <location>
        <begin position="942"/>
        <end position="993"/>
    </location>
</feature>
<comment type="caution">
    <text evidence="5">The sequence shown here is derived from an EMBL/GenBank/DDBJ whole genome shotgun (WGS) entry which is preliminary data.</text>
</comment>
<reference evidence="5" key="2">
    <citation type="journal article" date="2023" name="Commun. Biol.">
        <title>Intrasexual cuticular hydrocarbon dimorphism in a wasp sheds light on hydrocarbon biosynthesis genes in Hymenoptera.</title>
        <authorList>
            <person name="Moris V.C."/>
            <person name="Podsiadlowski L."/>
            <person name="Martin S."/>
            <person name="Oeyen J.P."/>
            <person name="Donath A."/>
            <person name="Petersen M."/>
            <person name="Wilbrandt J."/>
            <person name="Misof B."/>
            <person name="Liedtke D."/>
            <person name="Thamm M."/>
            <person name="Scheiner R."/>
            <person name="Schmitt T."/>
            <person name="Niehuis O."/>
        </authorList>
    </citation>
    <scope>NUCLEOTIDE SEQUENCE</scope>
    <source>
        <strain evidence="5">GBR_01_08_01A</strain>
    </source>
</reference>
<dbReference type="Proteomes" id="UP001258017">
    <property type="component" value="Unassembled WGS sequence"/>
</dbReference>
<keyword evidence="6" id="KW-1185">Reference proteome</keyword>
<dbReference type="PRINTS" id="PR00633">
    <property type="entry name" value="RCCNDNSATION"/>
</dbReference>
<dbReference type="PROSITE" id="PS50012">
    <property type="entry name" value="RCC1_3"/>
    <property type="match status" value="5"/>
</dbReference>
<dbReference type="PANTHER" id="PTHR22870">
    <property type="entry name" value="REGULATOR OF CHROMOSOME CONDENSATION"/>
    <property type="match status" value="1"/>
</dbReference>
<feature type="repeat" description="RCC1" evidence="2">
    <location>
        <begin position="1176"/>
        <end position="1203"/>
    </location>
</feature>
<feature type="region of interest" description="Disordered" evidence="3">
    <location>
        <begin position="1208"/>
        <end position="1260"/>
    </location>
</feature>
<feature type="repeat" description="RCC1" evidence="2">
    <location>
        <begin position="994"/>
        <end position="1043"/>
    </location>
</feature>
<feature type="repeat" description="RCC1" evidence="2">
    <location>
        <begin position="836"/>
        <end position="890"/>
    </location>
</feature>
<dbReference type="PROSITE" id="PS00626">
    <property type="entry name" value="RCC1_2"/>
    <property type="match status" value="1"/>
</dbReference>
<proteinExistence type="predicted"/>
<dbReference type="EMBL" id="JAIFRP010004357">
    <property type="protein sequence ID" value="KAK2577382.1"/>
    <property type="molecule type" value="Genomic_DNA"/>
</dbReference>
<reference evidence="5" key="1">
    <citation type="submission" date="2021-08" db="EMBL/GenBank/DDBJ databases">
        <authorList>
            <person name="Misof B."/>
            <person name="Oliver O."/>
            <person name="Podsiadlowski L."/>
            <person name="Donath A."/>
            <person name="Peters R."/>
            <person name="Mayer C."/>
            <person name="Rust J."/>
            <person name="Gunkel S."/>
            <person name="Lesny P."/>
            <person name="Martin S."/>
            <person name="Oeyen J.P."/>
            <person name="Petersen M."/>
            <person name="Panagiotis P."/>
            <person name="Wilbrandt J."/>
            <person name="Tanja T."/>
        </authorList>
    </citation>
    <scope>NUCLEOTIDE SEQUENCE</scope>
    <source>
        <strain evidence="5">GBR_01_08_01A</strain>
        <tissue evidence="5">Thorax + abdomen</tissue>
    </source>
</reference>
<dbReference type="Gene3D" id="2.130.10.30">
    <property type="entry name" value="Regulator of chromosome condensation 1/beta-lactamase-inhibitor protein II"/>
    <property type="match status" value="2"/>
</dbReference>
<name>A0AAD9VKT6_9HYME</name>
<dbReference type="SUPFAM" id="SSF50978">
    <property type="entry name" value="WD40 repeat-like"/>
    <property type="match status" value="1"/>
</dbReference>
<dbReference type="InterPro" id="IPR009091">
    <property type="entry name" value="RCC1/BLIP-II"/>
</dbReference>